<organism evidence="2 3">
    <name type="scientific">Cymbomonas tetramitiformis</name>
    <dbReference type="NCBI Taxonomy" id="36881"/>
    <lineage>
        <taxon>Eukaryota</taxon>
        <taxon>Viridiplantae</taxon>
        <taxon>Chlorophyta</taxon>
        <taxon>Pyramimonadophyceae</taxon>
        <taxon>Pyramimonadales</taxon>
        <taxon>Pyramimonadaceae</taxon>
        <taxon>Cymbomonas</taxon>
    </lineage>
</organism>
<dbReference type="Proteomes" id="UP001190700">
    <property type="component" value="Unassembled WGS sequence"/>
</dbReference>
<feature type="compositionally biased region" description="Basic residues" evidence="1">
    <location>
        <begin position="177"/>
        <end position="191"/>
    </location>
</feature>
<sequence length="682" mass="74920">MGGPRESPQSTSGSTPFTVQGTSSRFAELLVAAHDAREEASSTIAQLQYEKDAAIRHAKKASDMVANAYSSVTNEIIQAIGSNPGMLVEMEKKSRKGVAAPAAPAAPRSRSHASEPHTVHETQAPPMEYGHSDGGGVTGGEATGGESDAETGAKSLLLASSSSSRKLGSSSELATPKSKKKAKKTKKKRSAWKSPDSKASQTPGSTAPEAPGDSAETTDQPGYWDRMQGSVARRQKNREDALKARIKHLEDEKGLVYAALESEKALRQRREDEQADELMESLKENLQLQGSILVMREKGERVEEELVTAQRQQAALTAETEAEKEKFIHSGKELLEERRQAEEWYERDRRAAEIQVGHLTELVDALRVAPLMAEQRVEALEGELIKANKGNSKLENVIAMLHLESGPMTEKLLTAEQLGAGLDEWREQYEQIVGEELEQDAADEVLRHLIAMRAKCVWWETQRKAGGVKESHPAMNALAAAFFEKRALESRIREMHLMNFESTAAANATDADAKKALKDAKQIREQAQKQAQEQAEEQVAQQVQVTRQEVGQLRAEAAEAHSQRQAAEAATRQAGEELQELQGNMTHLTEELDEVRLQLGSEMEAVREQSQAVRALADQLRDVETEASLLSDNNEQLQCEIYAFQQDLRAGAAEKGSTSGTAGWDPQPSNCTAGWMCWKRMK</sequence>
<feature type="region of interest" description="Disordered" evidence="1">
    <location>
        <begin position="1"/>
        <end position="21"/>
    </location>
</feature>
<dbReference type="EMBL" id="LGRX02010949">
    <property type="protein sequence ID" value="KAK3269441.1"/>
    <property type="molecule type" value="Genomic_DNA"/>
</dbReference>
<feature type="compositionally biased region" description="Polar residues" evidence="1">
    <location>
        <begin position="7"/>
        <end position="21"/>
    </location>
</feature>
<keyword evidence="3" id="KW-1185">Reference proteome</keyword>
<proteinExistence type="predicted"/>
<feature type="compositionally biased region" description="Low complexity" evidence="1">
    <location>
        <begin position="563"/>
        <end position="573"/>
    </location>
</feature>
<feature type="region of interest" description="Disordered" evidence="1">
    <location>
        <begin position="91"/>
        <end position="239"/>
    </location>
</feature>
<evidence type="ECO:0000256" key="1">
    <source>
        <dbReference type="SAM" id="MobiDB-lite"/>
    </source>
</evidence>
<evidence type="ECO:0000313" key="2">
    <source>
        <dbReference type="EMBL" id="KAK3269441.1"/>
    </source>
</evidence>
<feature type="compositionally biased region" description="Gly residues" evidence="1">
    <location>
        <begin position="132"/>
        <end position="143"/>
    </location>
</feature>
<gene>
    <name evidence="2" type="ORF">CYMTET_22116</name>
</gene>
<dbReference type="AlphaFoldDB" id="A0AAE0G0K6"/>
<protein>
    <submittedName>
        <fullName evidence="2">Uncharacterized protein</fullName>
    </submittedName>
</protein>
<accession>A0AAE0G0K6</accession>
<name>A0AAE0G0K6_9CHLO</name>
<feature type="compositionally biased region" description="Low complexity" evidence="1">
    <location>
        <begin position="152"/>
        <end position="176"/>
    </location>
</feature>
<comment type="caution">
    <text evidence="2">The sequence shown here is derived from an EMBL/GenBank/DDBJ whole genome shotgun (WGS) entry which is preliminary data.</text>
</comment>
<feature type="region of interest" description="Disordered" evidence="1">
    <location>
        <begin position="555"/>
        <end position="575"/>
    </location>
</feature>
<evidence type="ECO:0000313" key="3">
    <source>
        <dbReference type="Proteomes" id="UP001190700"/>
    </source>
</evidence>
<reference evidence="2 3" key="1">
    <citation type="journal article" date="2015" name="Genome Biol. Evol.">
        <title>Comparative Genomics of a Bacterivorous Green Alga Reveals Evolutionary Causalities and Consequences of Phago-Mixotrophic Mode of Nutrition.</title>
        <authorList>
            <person name="Burns J.A."/>
            <person name="Paasch A."/>
            <person name="Narechania A."/>
            <person name="Kim E."/>
        </authorList>
    </citation>
    <scope>NUCLEOTIDE SEQUENCE [LARGE SCALE GENOMIC DNA]</scope>
    <source>
        <strain evidence="2 3">PLY_AMNH</strain>
    </source>
</reference>